<keyword evidence="3" id="KW-1185">Reference proteome</keyword>
<keyword evidence="1" id="KW-1133">Transmembrane helix</keyword>
<dbReference type="EMBL" id="CP059066">
    <property type="protein sequence ID" value="QSQ07826.1"/>
    <property type="molecule type" value="Genomic_DNA"/>
</dbReference>
<accession>A0A8A0RKR1</accession>
<gene>
    <name evidence="2" type="ORF">H0A61_00143</name>
</gene>
<reference evidence="2" key="1">
    <citation type="submission" date="2020-07" db="EMBL/GenBank/DDBJ databases">
        <title>Koleobacter methoxysyntrophicus gen. nov., sp. nov., a novel anaerobic bacterium isolated from deep subsurface oil field and proposal of Koleobacterales ord. nov. in the phylum Firmicutes.</title>
        <authorList>
            <person name="Sakamoto S."/>
            <person name="Tamaki H."/>
        </authorList>
    </citation>
    <scope>NUCLEOTIDE SEQUENCE</scope>
    <source>
        <strain evidence="2">NRmbB1</strain>
    </source>
</reference>
<dbReference type="RefSeq" id="WP_206708077.1">
    <property type="nucleotide sequence ID" value="NZ_CP059066.1"/>
</dbReference>
<keyword evidence="1" id="KW-0472">Membrane</keyword>
<feature type="transmembrane region" description="Helical" evidence="1">
    <location>
        <begin position="107"/>
        <end position="126"/>
    </location>
</feature>
<feature type="transmembrane region" description="Helical" evidence="1">
    <location>
        <begin position="138"/>
        <end position="158"/>
    </location>
</feature>
<evidence type="ECO:0008006" key="4">
    <source>
        <dbReference type="Google" id="ProtNLM"/>
    </source>
</evidence>
<organism evidence="2 3">
    <name type="scientific">Koleobacter methoxysyntrophicus</name>
    <dbReference type="NCBI Taxonomy" id="2751313"/>
    <lineage>
        <taxon>Bacteria</taxon>
        <taxon>Bacillati</taxon>
        <taxon>Bacillota</taxon>
        <taxon>Clostridia</taxon>
        <taxon>Koleobacterales</taxon>
        <taxon>Koleobacteraceae</taxon>
        <taxon>Koleobacter</taxon>
    </lineage>
</organism>
<dbReference type="Proteomes" id="UP000662904">
    <property type="component" value="Chromosome"/>
</dbReference>
<feature type="transmembrane region" description="Helical" evidence="1">
    <location>
        <begin position="64"/>
        <end position="87"/>
    </location>
</feature>
<protein>
    <recommendedName>
        <fullName evidence="4">Permease</fullName>
    </recommendedName>
</protein>
<name>A0A8A0RKR1_9FIRM</name>
<sequence>MFTSALYLAAFGCLIISFYKNKRKTMTALKKGVKAFLNVFPAFAGVLALVGLTLTLLTPDMISLVIGSGTGFLGMFITSIVGSITLIPGFVAFPLAASLLEKGAGTVQIAVFISTLMMVGFVTMPLETKYFGKKETILRNILSYIFSFIVAMIIGVIAG</sequence>
<feature type="transmembrane region" description="Helical" evidence="1">
    <location>
        <begin position="36"/>
        <end position="57"/>
    </location>
</feature>
<proteinExistence type="predicted"/>
<dbReference type="KEGG" id="kme:H0A61_00143"/>
<evidence type="ECO:0000313" key="2">
    <source>
        <dbReference type="EMBL" id="QSQ07826.1"/>
    </source>
</evidence>
<dbReference type="AlphaFoldDB" id="A0A8A0RKR1"/>
<keyword evidence="1" id="KW-0812">Transmembrane</keyword>
<evidence type="ECO:0000256" key="1">
    <source>
        <dbReference type="SAM" id="Phobius"/>
    </source>
</evidence>
<evidence type="ECO:0000313" key="3">
    <source>
        <dbReference type="Proteomes" id="UP000662904"/>
    </source>
</evidence>